<gene>
    <name evidence="2" type="ORF">DFH08DRAFT_821897</name>
</gene>
<keyword evidence="3" id="KW-1185">Reference proteome</keyword>
<keyword evidence="1" id="KW-0472">Membrane</keyword>
<dbReference type="AlphaFoldDB" id="A0AAD6Z9W7"/>
<feature type="transmembrane region" description="Helical" evidence="1">
    <location>
        <begin position="6"/>
        <end position="28"/>
    </location>
</feature>
<evidence type="ECO:0000313" key="3">
    <source>
        <dbReference type="Proteomes" id="UP001218218"/>
    </source>
</evidence>
<protein>
    <submittedName>
        <fullName evidence="2">Uncharacterized protein</fullName>
    </submittedName>
</protein>
<evidence type="ECO:0000313" key="2">
    <source>
        <dbReference type="EMBL" id="KAJ7312730.1"/>
    </source>
</evidence>
<dbReference type="Proteomes" id="UP001218218">
    <property type="component" value="Unassembled WGS sequence"/>
</dbReference>
<dbReference type="EMBL" id="JARIHO010000070">
    <property type="protein sequence ID" value="KAJ7312730.1"/>
    <property type="molecule type" value="Genomic_DNA"/>
</dbReference>
<sequence>MGLTGFMSISMFYEYWCYVTLFFGAYIAETYWARFCVVVVISSIGHIILIVTGLPGGQRSPRGMAHQGNLSPLIVALVFRGIGSGLFPANILPLVAEQYRPTKLFVEPMATREKIVDVALTINRVNTYVGFWLV</sequence>
<name>A0AAD6Z9W7_9AGAR</name>
<feature type="transmembrane region" description="Helical" evidence="1">
    <location>
        <begin position="74"/>
        <end position="95"/>
    </location>
</feature>
<dbReference type="Gene3D" id="1.20.1250.20">
    <property type="entry name" value="MFS general substrate transporter like domains"/>
    <property type="match status" value="1"/>
</dbReference>
<organism evidence="2 3">
    <name type="scientific">Mycena albidolilacea</name>
    <dbReference type="NCBI Taxonomy" id="1033008"/>
    <lineage>
        <taxon>Eukaryota</taxon>
        <taxon>Fungi</taxon>
        <taxon>Dikarya</taxon>
        <taxon>Basidiomycota</taxon>
        <taxon>Agaricomycotina</taxon>
        <taxon>Agaricomycetes</taxon>
        <taxon>Agaricomycetidae</taxon>
        <taxon>Agaricales</taxon>
        <taxon>Marasmiineae</taxon>
        <taxon>Mycenaceae</taxon>
        <taxon>Mycena</taxon>
    </lineage>
</organism>
<comment type="caution">
    <text evidence="2">The sequence shown here is derived from an EMBL/GenBank/DDBJ whole genome shotgun (WGS) entry which is preliminary data.</text>
</comment>
<evidence type="ECO:0000256" key="1">
    <source>
        <dbReference type="SAM" id="Phobius"/>
    </source>
</evidence>
<feature type="transmembrane region" description="Helical" evidence="1">
    <location>
        <begin position="35"/>
        <end position="54"/>
    </location>
</feature>
<accession>A0AAD6Z9W7</accession>
<dbReference type="InterPro" id="IPR036259">
    <property type="entry name" value="MFS_trans_sf"/>
</dbReference>
<reference evidence="2" key="1">
    <citation type="submission" date="2023-03" db="EMBL/GenBank/DDBJ databases">
        <title>Massive genome expansion in bonnet fungi (Mycena s.s.) driven by repeated elements and novel gene families across ecological guilds.</title>
        <authorList>
            <consortium name="Lawrence Berkeley National Laboratory"/>
            <person name="Harder C.B."/>
            <person name="Miyauchi S."/>
            <person name="Viragh M."/>
            <person name="Kuo A."/>
            <person name="Thoen E."/>
            <person name="Andreopoulos B."/>
            <person name="Lu D."/>
            <person name="Skrede I."/>
            <person name="Drula E."/>
            <person name="Henrissat B."/>
            <person name="Morin E."/>
            <person name="Kohler A."/>
            <person name="Barry K."/>
            <person name="LaButti K."/>
            <person name="Morin E."/>
            <person name="Salamov A."/>
            <person name="Lipzen A."/>
            <person name="Mereny Z."/>
            <person name="Hegedus B."/>
            <person name="Baldrian P."/>
            <person name="Stursova M."/>
            <person name="Weitz H."/>
            <person name="Taylor A."/>
            <person name="Grigoriev I.V."/>
            <person name="Nagy L.G."/>
            <person name="Martin F."/>
            <person name="Kauserud H."/>
        </authorList>
    </citation>
    <scope>NUCLEOTIDE SEQUENCE</scope>
    <source>
        <strain evidence="2">CBHHK002</strain>
    </source>
</reference>
<proteinExistence type="predicted"/>
<keyword evidence="1" id="KW-1133">Transmembrane helix</keyword>
<keyword evidence="1" id="KW-0812">Transmembrane</keyword>